<evidence type="ECO:0000313" key="2">
    <source>
        <dbReference type="Proteomes" id="UP000050482"/>
    </source>
</evidence>
<name>A0A0P9CRV7_9BACL</name>
<dbReference type="InterPro" id="IPR036895">
    <property type="entry name" value="Uracil-DNA_glycosylase-like_sf"/>
</dbReference>
<proteinExistence type="predicted"/>
<accession>A0A0P9CRV7</accession>
<comment type="caution">
    <text evidence="1">The sequence shown here is derived from an EMBL/GenBank/DDBJ whole genome shotgun (WGS) entry which is preliminary data.</text>
</comment>
<dbReference type="PATRIC" id="fig|471514.4.peg.179"/>
<dbReference type="EMBL" id="LJCO01000008">
    <property type="protein sequence ID" value="KPV45550.1"/>
    <property type="molecule type" value="Genomic_DNA"/>
</dbReference>
<organism evidence="1 2">
    <name type="scientific">Alicyclobacillus ferrooxydans</name>
    <dbReference type="NCBI Taxonomy" id="471514"/>
    <lineage>
        <taxon>Bacteria</taxon>
        <taxon>Bacillati</taxon>
        <taxon>Bacillota</taxon>
        <taxon>Bacilli</taxon>
        <taxon>Bacillales</taxon>
        <taxon>Alicyclobacillaceae</taxon>
        <taxon>Alicyclobacillus</taxon>
    </lineage>
</organism>
<dbReference type="AlphaFoldDB" id="A0A0P9CRV7"/>
<sequence length="239" mass="26603">MTTHYESSAGLEESFLDFLQGLCPRYEVQDILFPSATLIFILESPHVQELQFGAPVSGLSGATMTRHLFGADYAKFPLGRLVKESPRESADASAREFTDESIGPQLNRIGLINVCNVPLQSSAYQNQSLVQTHQVWFDAMSAVRTDNQRDRASNPYCQAVQSILVSSLRDKLESLKDRPCTIVPCGRFAQKFFRLTGQESSNWNVIHDVPHPSYNSWDRPRYQSVIDAVSSALSSADGP</sequence>
<keyword evidence="2" id="KW-1185">Reference proteome</keyword>
<evidence type="ECO:0008006" key="3">
    <source>
        <dbReference type="Google" id="ProtNLM"/>
    </source>
</evidence>
<protein>
    <recommendedName>
        <fullName evidence="3">Uracil-DNA glycosylase-like domain-containing protein</fullName>
    </recommendedName>
</protein>
<reference evidence="1 2" key="1">
    <citation type="submission" date="2015-09" db="EMBL/GenBank/DDBJ databases">
        <title>Draft genome sequence of Alicyclobacillus ferrooxydans DSM 22381.</title>
        <authorList>
            <person name="Hemp J."/>
        </authorList>
    </citation>
    <scope>NUCLEOTIDE SEQUENCE [LARGE SCALE GENOMIC DNA]</scope>
    <source>
        <strain evidence="1 2">TC-34</strain>
    </source>
</reference>
<dbReference type="SUPFAM" id="SSF52141">
    <property type="entry name" value="Uracil-DNA glycosylase-like"/>
    <property type="match status" value="1"/>
</dbReference>
<gene>
    <name evidence="1" type="ORF">AN477_00995</name>
</gene>
<evidence type="ECO:0000313" key="1">
    <source>
        <dbReference type="EMBL" id="KPV45550.1"/>
    </source>
</evidence>
<dbReference type="STRING" id="471514.AN477_00995"/>
<dbReference type="Proteomes" id="UP000050482">
    <property type="component" value="Unassembled WGS sequence"/>
</dbReference>